<proteinExistence type="predicted"/>
<dbReference type="RefSeq" id="WP_138108698.1">
    <property type="nucleotide sequence ID" value="NZ_VBUC01000009.1"/>
</dbReference>
<gene>
    <name evidence="1" type="ORF">FE247_05275</name>
</gene>
<evidence type="ECO:0000313" key="1">
    <source>
        <dbReference type="EMBL" id="TLS99944.1"/>
    </source>
</evidence>
<reference evidence="1 2" key="1">
    <citation type="submission" date="2019-05" db="EMBL/GenBank/DDBJ databases">
        <title>Arcobacter cibarius and Arcobacter thereius providing challenges in identification an antibiotic susceptibility and Quinolone resistance.</title>
        <authorList>
            <person name="Busch A."/>
            <person name="Hanel I."/>
            <person name="Hotzel H."/>
            <person name="Tomaso H."/>
        </authorList>
    </citation>
    <scope>NUCLEOTIDE SEQUENCE [LARGE SCALE GENOMIC DNA]</scope>
    <source>
        <strain evidence="1 2">16CS0831-2</strain>
    </source>
</reference>
<sequence length="297" mass="32463">MGGVVKAISNVVGKAVDFTVKTVEKTVDFGVNVVEGTIKNAVGVVEGAITGDWNKFKDSLIGTVQTTLYITAAVAGVVSGQFYVTAAAIVALDGQHNQGQLTAHAVTTIGKFEREIFGSKNILENVDLITSAIVLGSSIYAGAKGFVLLSELSGLNSLLSQYSDYTNYFKLGSATYSAYDAYTEWKLALGLYDSLMADYQKWLRETQILASQFNQMWDAVYGDMGVWHESMPGGYLFNAGVGSDEYSISSINEQCTYALALNTKRDLEFDRYFTDPFEIDYENLGLEDIKPDVLKYN</sequence>
<comment type="caution">
    <text evidence="1">The sequence shown here is derived from an EMBL/GenBank/DDBJ whole genome shotgun (WGS) entry which is preliminary data.</text>
</comment>
<organism evidence="1 2">
    <name type="scientific">Aliarcobacter cibarius</name>
    <dbReference type="NCBI Taxonomy" id="255507"/>
    <lineage>
        <taxon>Bacteria</taxon>
        <taxon>Pseudomonadati</taxon>
        <taxon>Campylobacterota</taxon>
        <taxon>Epsilonproteobacteria</taxon>
        <taxon>Campylobacterales</taxon>
        <taxon>Arcobacteraceae</taxon>
        <taxon>Aliarcobacter</taxon>
    </lineage>
</organism>
<dbReference type="Proteomes" id="UP000305417">
    <property type="component" value="Unassembled WGS sequence"/>
</dbReference>
<name>A0ABY2V8W2_9BACT</name>
<dbReference type="EMBL" id="VBUC01000009">
    <property type="protein sequence ID" value="TLS99944.1"/>
    <property type="molecule type" value="Genomic_DNA"/>
</dbReference>
<accession>A0ABY2V8W2</accession>
<evidence type="ECO:0000313" key="2">
    <source>
        <dbReference type="Proteomes" id="UP000305417"/>
    </source>
</evidence>
<keyword evidence="2" id="KW-1185">Reference proteome</keyword>
<protein>
    <submittedName>
        <fullName evidence="1">Uncharacterized protein</fullName>
    </submittedName>
</protein>